<evidence type="ECO:0000259" key="2">
    <source>
        <dbReference type="Pfam" id="PF14905"/>
    </source>
</evidence>
<dbReference type="InterPro" id="IPR041700">
    <property type="entry name" value="OMP_b-brl_3"/>
</dbReference>
<name>A0A7W2R4C9_9FLAO</name>
<dbReference type="SUPFAM" id="SSF49464">
    <property type="entry name" value="Carboxypeptidase regulatory domain-like"/>
    <property type="match status" value="1"/>
</dbReference>
<gene>
    <name evidence="3" type="ORF">H3Z82_09460</name>
</gene>
<evidence type="ECO:0000256" key="1">
    <source>
        <dbReference type="SAM" id="SignalP"/>
    </source>
</evidence>
<keyword evidence="4" id="KW-1185">Reference proteome</keyword>
<dbReference type="SUPFAM" id="SSF56935">
    <property type="entry name" value="Porins"/>
    <property type="match status" value="1"/>
</dbReference>
<feature type="domain" description="Outer membrane protein beta-barrel" evidence="2">
    <location>
        <begin position="450"/>
        <end position="779"/>
    </location>
</feature>
<dbReference type="AlphaFoldDB" id="A0A7W2R4C9"/>
<feature type="chain" id="PRO_5031574735" evidence="1">
    <location>
        <begin position="21"/>
        <end position="926"/>
    </location>
</feature>
<dbReference type="RefSeq" id="WP_182205257.1">
    <property type="nucleotide sequence ID" value="NZ_JACGLT010000006.1"/>
</dbReference>
<sequence length="926" mass="104879">MKKFLFMLAFLWASMTFSQGVPFKISGTLISEEDQTPLESATIYLETLKDSTLVSYTISDKNGAFVLDNRTYEDSLNLTISYIGFETYTKVLKIDKTPINLKTIALKSANVLDEIIVRSRAPITVKKDTLEFNVASFKTKRDANVEDLLKELPGVEVDEDGAIKVNGKEVNQIYVNGKPFFGDDPTITTRNLTKELIEKIQITDTKSKAEAFSGEKGDNQNKTINLTIKEENNKGVFGRVAAGAGTDDRFEYAGMINIFDNEQRLSILSGGNNINSSGFSFGEIRKMFGGSRRMSGGRGGGSFSIDGRSFGGGQGITTSTTAGVNYADELGEGNDFSGDYFYSGSNSKNATVTERENFLPDSRYYTRSASNSVNDTDSHRANMAFDIKIDSTLMVNVRPSFSFSKSTNTYDREEASRDENGLLTNQSESASFVETIGKNFSNNFNLTKRFGTGGAFLRVHMNANINATNSDDFLDSETNIYGDVPKDIVRKQFTDGERSSNRLNMGVTYRLPLEAKKWFIDFRYGFNTDKRKDLRSTFDFDEFSQLYDDFNTELSTDFINKNQTHSPNIRLVYNSDKMTFRLGSGYTNRIMENADKLRPELSLKESFDFLDLDANMNYRFSPKSSVNFRYDYANDAPAISQLQPFEDVSNPLNTVTGNPNLKPSTRHGLSFGFNNFDFQKRTGFYMYTRANLTEDKVVSKTTVDENLVRNTTYTNVDGNYSVSIGSSFSKDFRLDSLQTVKVRLGLSGNLGKQVNFNNDVEYAATSTRLNPNLELTYNWKNLFEIRPNYRLSITKTRYDLEDFNDRNFMSHNLGIRTATFFPKKLEWRNDINYMYNPNVAQGFQKSAWFWNATLAYSVLKDNGTVTLKVYDLLNQNTNAQRTTTENYIQDSQSTVLEQYFMLSFSWKFNSLGPKGETRRGGRFRFD</sequence>
<organism evidence="3 4">
    <name type="scientific">Gelidibacter maritimus</name>
    <dbReference type="NCBI Taxonomy" id="2761487"/>
    <lineage>
        <taxon>Bacteria</taxon>
        <taxon>Pseudomonadati</taxon>
        <taxon>Bacteroidota</taxon>
        <taxon>Flavobacteriia</taxon>
        <taxon>Flavobacteriales</taxon>
        <taxon>Flavobacteriaceae</taxon>
        <taxon>Gelidibacter</taxon>
    </lineage>
</organism>
<dbReference type="Pfam" id="PF13715">
    <property type="entry name" value="CarbopepD_reg_2"/>
    <property type="match status" value="1"/>
</dbReference>
<dbReference type="EMBL" id="JACGLT010000006">
    <property type="protein sequence ID" value="MBA6152950.1"/>
    <property type="molecule type" value="Genomic_DNA"/>
</dbReference>
<keyword evidence="1" id="KW-0732">Signal</keyword>
<dbReference type="InterPro" id="IPR008969">
    <property type="entry name" value="CarboxyPept-like_regulatory"/>
</dbReference>
<proteinExistence type="predicted"/>
<dbReference type="Proteomes" id="UP000541857">
    <property type="component" value="Unassembled WGS sequence"/>
</dbReference>
<evidence type="ECO:0000313" key="4">
    <source>
        <dbReference type="Proteomes" id="UP000541857"/>
    </source>
</evidence>
<comment type="caution">
    <text evidence="3">The sequence shown here is derived from an EMBL/GenBank/DDBJ whole genome shotgun (WGS) entry which is preliminary data.</text>
</comment>
<reference evidence="3 4" key="1">
    <citation type="submission" date="2020-07" db="EMBL/GenBank/DDBJ databases">
        <title>Bacterium isolated from marine sediment.</title>
        <authorList>
            <person name="Shang D."/>
        </authorList>
    </citation>
    <scope>NUCLEOTIDE SEQUENCE [LARGE SCALE GENOMIC DNA]</scope>
    <source>
        <strain evidence="3 4">F6074</strain>
    </source>
</reference>
<dbReference type="Pfam" id="PF14905">
    <property type="entry name" value="OMP_b-brl_3"/>
    <property type="match status" value="1"/>
</dbReference>
<protein>
    <submittedName>
        <fullName evidence="3">Outer membrane beta-barrel protein</fullName>
    </submittedName>
</protein>
<evidence type="ECO:0000313" key="3">
    <source>
        <dbReference type="EMBL" id="MBA6152950.1"/>
    </source>
</evidence>
<accession>A0A7W2R4C9</accession>
<feature type="signal peptide" evidence="1">
    <location>
        <begin position="1"/>
        <end position="20"/>
    </location>
</feature>